<keyword evidence="5 6" id="KW-0472">Membrane</keyword>
<evidence type="ECO:0000259" key="7">
    <source>
        <dbReference type="Pfam" id="PF02687"/>
    </source>
</evidence>
<dbReference type="Pfam" id="PF02687">
    <property type="entry name" value="FtsX"/>
    <property type="match status" value="2"/>
</dbReference>
<dbReference type="AlphaFoldDB" id="A0A2U1SMX9"/>
<evidence type="ECO:0000256" key="6">
    <source>
        <dbReference type="SAM" id="Phobius"/>
    </source>
</evidence>
<dbReference type="Pfam" id="PF12704">
    <property type="entry name" value="MacB_PCD"/>
    <property type="match status" value="1"/>
</dbReference>
<dbReference type="InterPro" id="IPR025857">
    <property type="entry name" value="MacB_PCD"/>
</dbReference>
<evidence type="ECO:0000313" key="9">
    <source>
        <dbReference type="EMBL" id="PWB92971.1"/>
    </source>
</evidence>
<keyword evidence="3 6" id="KW-0812">Transmembrane</keyword>
<feature type="transmembrane region" description="Helical" evidence="6">
    <location>
        <begin position="409"/>
        <end position="430"/>
    </location>
</feature>
<dbReference type="Proteomes" id="UP000245137">
    <property type="component" value="Unassembled WGS sequence"/>
</dbReference>
<reference evidence="9 10" key="1">
    <citation type="journal article" date="2018" name="Appl. Microbiol. Biotechnol.">
        <title>Co-cultivation of the strictly anaerobic methanogen Methanosarcina barkeri with aerobic methanotrophs in an oxygen-limited membrane bioreactor.</title>
        <authorList>
            <person name="In 't Zandt M.H."/>
            <person name="van den Bosch T.J.M."/>
            <person name="Rijkers R."/>
            <person name="van Kessel M.A.H.J."/>
            <person name="Jetten M.S.M."/>
            <person name="Welte C.U."/>
        </authorList>
    </citation>
    <scope>NUCLEOTIDE SEQUENCE [LARGE SCALE GENOMIC DNA]</scope>
    <source>
        <strain evidence="9 10">DSM 17706</strain>
    </source>
</reference>
<protein>
    <submittedName>
        <fullName evidence="9">Glycosyl transferase family 1</fullName>
    </submittedName>
</protein>
<keyword evidence="9" id="KW-0808">Transferase</keyword>
<accession>A0A2U1SMX9</accession>
<comment type="caution">
    <text evidence="9">The sequence shown here is derived from an EMBL/GenBank/DDBJ whole genome shotgun (WGS) entry which is preliminary data.</text>
</comment>
<feature type="transmembrane region" description="Helical" evidence="6">
    <location>
        <begin position="770"/>
        <end position="803"/>
    </location>
</feature>
<dbReference type="GO" id="GO:0005886">
    <property type="term" value="C:plasma membrane"/>
    <property type="evidence" value="ECO:0007669"/>
    <property type="project" value="UniProtKB-SubCell"/>
</dbReference>
<evidence type="ECO:0000256" key="1">
    <source>
        <dbReference type="ARBA" id="ARBA00004651"/>
    </source>
</evidence>
<dbReference type="PANTHER" id="PTHR30287">
    <property type="entry name" value="MEMBRANE COMPONENT OF PREDICTED ABC SUPERFAMILY METABOLITE UPTAKE TRANSPORTER"/>
    <property type="match status" value="1"/>
</dbReference>
<evidence type="ECO:0000256" key="4">
    <source>
        <dbReference type="ARBA" id="ARBA00022989"/>
    </source>
</evidence>
<evidence type="ECO:0000313" key="10">
    <source>
        <dbReference type="Proteomes" id="UP000245137"/>
    </source>
</evidence>
<organism evidence="9 10">
    <name type="scientific">Methylosinus sporium</name>
    <dbReference type="NCBI Taxonomy" id="428"/>
    <lineage>
        <taxon>Bacteria</taxon>
        <taxon>Pseudomonadati</taxon>
        <taxon>Pseudomonadota</taxon>
        <taxon>Alphaproteobacteria</taxon>
        <taxon>Hyphomicrobiales</taxon>
        <taxon>Methylocystaceae</taxon>
        <taxon>Methylosinus</taxon>
    </lineage>
</organism>
<dbReference type="InterPro" id="IPR003838">
    <property type="entry name" value="ABC3_permease_C"/>
</dbReference>
<feature type="transmembrane region" description="Helical" evidence="6">
    <location>
        <begin position="481"/>
        <end position="505"/>
    </location>
</feature>
<feature type="transmembrane region" description="Helical" evidence="6">
    <location>
        <begin position="727"/>
        <end position="749"/>
    </location>
</feature>
<dbReference type="OrthoDB" id="9775544at2"/>
<feature type="domain" description="ABC3 transporter permease C-terminal" evidence="7">
    <location>
        <begin position="732"/>
        <end position="843"/>
    </location>
</feature>
<name>A0A2U1SMX9_METSR</name>
<evidence type="ECO:0000256" key="3">
    <source>
        <dbReference type="ARBA" id="ARBA00022692"/>
    </source>
</evidence>
<feature type="transmembrane region" description="Helical" evidence="6">
    <location>
        <begin position="436"/>
        <end position="460"/>
    </location>
</feature>
<feature type="domain" description="ABC3 transporter permease C-terminal" evidence="7">
    <location>
        <begin position="275"/>
        <end position="391"/>
    </location>
</feature>
<proteinExistence type="predicted"/>
<dbReference type="PANTHER" id="PTHR30287:SF1">
    <property type="entry name" value="INNER MEMBRANE PROTEIN"/>
    <property type="match status" value="1"/>
</dbReference>
<feature type="domain" description="MacB-like periplasmic core" evidence="8">
    <location>
        <begin position="31"/>
        <end position="203"/>
    </location>
</feature>
<keyword evidence="10" id="KW-1185">Reference proteome</keyword>
<dbReference type="GO" id="GO:0016740">
    <property type="term" value="F:transferase activity"/>
    <property type="evidence" value="ECO:0007669"/>
    <property type="project" value="UniProtKB-KW"/>
</dbReference>
<feature type="transmembrane region" description="Helical" evidence="6">
    <location>
        <begin position="271"/>
        <end position="295"/>
    </location>
</feature>
<dbReference type="RefSeq" id="WP_108918138.1">
    <property type="nucleotide sequence ID" value="NZ_BGJY01000007.1"/>
</dbReference>
<keyword evidence="2" id="KW-1003">Cell membrane</keyword>
<comment type="subcellular location">
    <subcellularLocation>
        <location evidence="1">Cell membrane</location>
        <topology evidence="1">Multi-pass membrane protein</topology>
    </subcellularLocation>
</comment>
<evidence type="ECO:0000256" key="5">
    <source>
        <dbReference type="ARBA" id="ARBA00023136"/>
    </source>
</evidence>
<sequence>MRRGLASRLPLALRFALRDLTGDLRGFSVFIACIVIGVAAISGVGAVSQSLSEGLAREGRTILGGDVSVATTMRHLSPQEREFFERNGRVCEIALMRAMARSATGEATLVEIKAVDSAYPNAGAVELTPPQPLAEALGQRDGIYGLVADSTLIARLDLAVGDRVKIGGGSFRLTAELTSEPDKLAGGFGFGARVVMSEEALKATGLLQPGAVVRWLTRIALRGSGAVASDAEVERFATALTAAFPQAGWDLRKRDAVSPQFSRNQERFTQLLTLVALTALVAGGAGVANAVSGFVARKRDAFAILKALGAPASRVFAMALVEVLLVAGLAVIGGLALGATFPYLADFALSASVPLPFSPSVDMRSLAVGAAYGLLVALIFALPPLGRAYGTPVARLLRDEAEEKAPPRIFMLAALAAAALLVALVLGSAADKRLAGAYIAATAAAFALLRGVATLVVRIAQRVSNVPNARLRHAIGNIRRPKSLAATLIVSIGVTETLLVALALIEGSIHAELHQVRKNDTPSFYFVDVAKEQAGEFASFLSAFATDAKVEHVPMMRGRIVAVKGVRAEHLKPPDDIAWALDGDRGVTFSATPPKGSEIAAGQWWAAGHDGPPLVSLETRVAEGLGLVVGDEIVVNVLGRDVAARIANLRRLDWRSYGINFMMVFSPDAFADAPFSEIFTVAFADRDDPARDKRLIREVAARFPQIAALRVKDALEAVQKIANQLTFAARAAAGLTIVTAALALGSAVAASQRGRQRDAIILKTLGATRVWLTSAFAMEFALLGLVAGLFSVIAGAGAAGFILEALMKMDFVFRPWPVALTALGGLAFAIGLGLAGSWRVLGEKPGPALRRQ</sequence>
<evidence type="ECO:0000259" key="8">
    <source>
        <dbReference type="Pfam" id="PF12704"/>
    </source>
</evidence>
<feature type="transmembrane region" description="Helical" evidence="6">
    <location>
        <begin position="315"/>
        <end position="345"/>
    </location>
</feature>
<feature type="transmembrane region" description="Helical" evidence="6">
    <location>
        <begin position="27"/>
        <end position="47"/>
    </location>
</feature>
<feature type="transmembrane region" description="Helical" evidence="6">
    <location>
        <begin position="365"/>
        <end position="389"/>
    </location>
</feature>
<evidence type="ECO:0000256" key="2">
    <source>
        <dbReference type="ARBA" id="ARBA00022475"/>
    </source>
</evidence>
<dbReference type="EMBL" id="PUIV01000031">
    <property type="protein sequence ID" value="PWB92971.1"/>
    <property type="molecule type" value="Genomic_DNA"/>
</dbReference>
<dbReference type="InterPro" id="IPR038766">
    <property type="entry name" value="Membrane_comp_ABC_pdt"/>
</dbReference>
<gene>
    <name evidence="9" type="ORF">C5689_15360</name>
</gene>
<keyword evidence="4 6" id="KW-1133">Transmembrane helix</keyword>
<feature type="transmembrane region" description="Helical" evidence="6">
    <location>
        <begin position="815"/>
        <end position="841"/>
    </location>
</feature>